<sequence length="818" mass="88634">MSSISKTRGLWPAIAALVIAIIGLLLAIGGVWSAIEGGPLYYLISGIGFLLTAALLFKRNPAGLALYALILFGTLIWALCVTGLDVWGLLPRLDIVLIVGIVLLLPVISRPLAASRAATLPLLGAVGLSALTLVVSAFMDPHDQEGSLPTTIANMHPANPENVPPEEWHAYARTQAGQRWSPLTQINSKNVDKLKVAWVMHTHDLPGAPNDPAEATNEATPIEFNNTLYFCSIHQKLYSVDAKTGKTNWIFDPKVQIRPTFQHLTCRGVSKHTAPANPVNSDGQAVSLNDCANRIVMLVNDGRLLEVDAATGQRCHGFGNDGEVDLRFSHQPYTTLGEYAPTSPPVVTDKYVIVNSAVRDNGSINQPSGATRAYDVYTGKLAWVFDAANPDPNEMPSEEHPHFHSNSPNSWIVSAYDKNLNLVYIPMGVGTPDEWGGHRSKEAERFVPGIVALNADTGKLAWFYQTVHHDLWDMDVPAQPTLVDITQKDGSLVPAIYVPAKDGDVFVLDRRTGKTIVPAPEVPVPQGAAPGDYTSPTQPTSQLTLRPKAPMSDKDIWGGTIIDQMFCSVYFHSLRYEGPFTPPSTQGTLVFPGNLGMFEWGGLSVDPQRQIAFINPIALPFVSQLVPRGPDNPTWPKGEAKASSGETGVQPNYGTPFGINLHPFLDPVLLPLGLPVPCRIPPWGTVAGLDLRTNKIVWQHRNGTFRDSLHGSSLPIQMPPIKIGVPSLGGPLSTAGNVAFLTSTQDYYIRAYDMTNGKVIWKDRLPAGAQSTPMTYSVNGRQYIITYAGGHGSFLSKMGDSLIAYALPEEKTAQDAHH</sequence>
<dbReference type="EMBL" id="BAQD01000005">
    <property type="protein sequence ID" value="GBQ05530.1"/>
    <property type="molecule type" value="Genomic_DNA"/>
</dbReference>
<dbReference type="PROSITE" id="PS00364">
    <property type="entry name" value="BACTERIAL_PQQ_2"/>
    <property type="match status" value="1"/>
</dbReference>
<evidence type="ECO:0000256" key="1">
    <source>
        <dbReference type="ARBA" id="ARBA00001931"/>
    </source>
</evidence>
<dbReference type="InterPro" id="IPR017511">
    <property type="entry name" value="PQQ_mDH"/>
</dbReference>
<evidence type="ECO:0000256" key="2">
    <source>
        <dbReference type="ARBA" id="ARBA00004651"/>
    </source>
</evidence>
<dbReference type="Gene3D" id="2.140.10.10">
    <property type="entry name" value="Quinoprotein alcohol dehydrogenase-like superfamily"/>
    <property type="match status" value="1"/>
</dbReference>
<evidence type="ECO:0000313" key="13">
    <source>
        <dbReference type="EMBL" id="GBQ05530.1"/>
    </source>
</evidence>
<proteinExistence type="inferred from homology"/>
<dbReference type="CDD" id="cd10280">
    <property type="entry name" value="PQQ_mGDH"/>
    <property type="match status" value="1"/>
</dbReference>
<dbReference type="RefSeq" id="WP_018980277.1">
    <property type="nucleotide sequence ID" value="NZ_BAQD01000005.1"/>
</dbReference>
<keyword evidence="14" id="KW-1185">Reference proteome</keyword>
<evidence type="ECO:0000256" key="5">
    <source>
        <dbReference type="ARBA" id="ARBA00022692"/>
    </source>
</evidence>
<keyword evidence="4" id="KW-1003">Cell membrane</keyword>
<evidence type="ECO:0000259" key="12">
    <source>
        <dbReference type="Pfam" id="PF01011"/>
    </source>
</evidence>
<feature type="transmembrane region" description="Helical" evidence="11">
    <location>
        <begin position="120"/>
        <end position="139"/>
    </location>
</feature>
<feature type="transmembrane region" description="Helical" evidence="11">
    <location>
        <begin position="40"/>
        <end position="57"/>
    </location>
</feature>
<evidence type="ECO:0000313" key="14">
    <source>
        <dbReference type="Proteomes" id="UP001062901"/>
    </source>
</evidence>
<keyword evidence="7 11" id="KW-1133">Transmembrane helix</keyword>
<dbReference type="PANTHER" id="PTHR32303:SF4">
    <property type="entry name" value="QUINOPROTEIN GLUCOSE DEHYDROGENASE"/>
    <property type="match status" value="1"/>
</dbReference>
<feature type="transmembrane region" description="Helical" evidence="11">
    <location>
        <begin position="90"/>
        <end position="108"/>
    </location>
</feature>
<feature type="compositionally biased region" description="Polar residues" evidence="10">
    <location>
        <begin position="534"/>
        <end position="544"/>
    </location>
</feature>
<organism evidence="13 14">
    <name type="scientific">Saccharibacter floricola DSM 15669</name>
    <dbReference type="NCBI Taxonomy" id="1123227"/>
    <lineage>
        <taxon>Bacteria</taxon>
        <taxon>Pseudomonadati</taxon>
        <taxon>Pseudomonadota</taxon>
        <taxon>Alphaproteobacteria</taxon>
        <taxon>Acetobacterales</taxon>
        <taxon>Acetobacteraceae</taxon>
        <taxon>Saccharibacter</taxon>
    </lineage>
</organism>
<reference evidence="13" key="1">
    <citation type="submission" date="2013-04" db="EMBL/GenBank/DDBJ databases">
        <title>The genome sequencing project of 58 acetic acid bacteria.</title>
        <authorList>
            <person name="Okamoto-Kainuma A."/>
            <person name="Ishikawa M."/>
            <person name="Umino S."/>
            <person name="Koizumi Y."/>
            <person name="Shiwa Y."/>
            <person name="Yoshikawa H."/>
            <person name="Matsutani M."/>
            <person name="Matsushita K."/>
        </authorList>
    </citation>
    <scope>NUCLEOTIDE SEQUENCE</scope>
    <source>
        <strain evidence="13">DSM 15669</strain>
    </source>
</reference>
<dbReference type="PANTHER" id="PTHR32303">
    <property type="entry name" value="QUINOPROTEIN ALCOHOL DEHYDROGENASE (CYTOCHROME C)"/>
    <property type="match status" value="1"/>
</dbReference>
<feature type="transmembrane region" description="Helical" evidence="11">
    <location>
        <begin position="12"/>
        <end position="34"/>
    </location>
</feature>
<dbReference type="Proteomes" id="UP001062901">
    <property type="component" value="Unassembled WGS sequence"/>
</dbReference>
<feature type="transmembrane region" description="Helical" evidence="11">
    <location>
        <begin position="64"/>
        <end position="84"/>
    </location>
</feature>
<comment type="similarity">
    <text evidence="3">Belongs to the bacterial PQQ dehydrogenase family.</text>
</comment>
<keyword evidence="9 11" id="KW-0472">Membrane</keyword>
<evidence type="ECO:0000256" key="4">
    <source>
        <dbReference type="ARBA" id="ARBA00022475"/>
    </source>
</evidence>
<comment type="cofactor">
    <cofactor evidence="1">
        <name>pyrroloquinoline quinone</name>
        <dbReference type="ChEBI" id="CHEBI:58442"/>
    </cofactor>
</comment>
<comment type="subcellular location">
    <subcellularLocation>
        <location evidence="2">Cell membrane</location>
        <topology evidence="2">Multi-pass membrane protein</topology>
    </subcellularLocation>
</comment>
<keyword evidence="6" id="KW-0634">PQQ</keyword>
<gene>
    <name evidence="13" type="ORF">AA15669_0504</name>
</gene>
<accession>A0ABQ0NX31</accession>
<name>A0ABQ0NX31_9PROT</name>
<feature type="domain" description="Pyrrolo-quinoline quinone repeat" evidence="12">
    <location>
        <begin position="168"/>
        <end position="784"/>
    </location>
</feature>
<evidence type="ECO:0000256" key="10">
    <source>
        <dbReference type="SAM" id="MobiDB-lite"/>
    </source>
</evidence>
<evidence type="ECO:0000256" key="7">
    <source>
        <dbReference type="ARBA" id="ARBA00022989"/>
    </source>
</evidence>
<evidence type="ECO:0000256" key="11">
    <source>
        <dbReference type="SAM" id="Phobius"/>
    </source>
</evidence>
<evidence type="ECO:0000256" key="9">
    <source>
        <dbReference type="ARBA" id="ARBA00023136"/>
    </source>
</evidence>
<dbReference type="Pfam" id="PF01011">
    <property type="entry name" value="PQQ"/>
    <property type="match status" value="1"/>
</dbReference>
<dbReference type="SUPFAM" id="SSF50998">
    <property type="entry name" value="Quinoprotein alcohol dehydrogenase-like"/>
    <property type="match status" value="1"/>
</dbReference>
<evidence type="ECO:0000256" key="3">
    <source>
        <dbReference type="ARBA" id="ARBA00008156"/>
    </source>
</evidence>
<comment type="caution">
    <text evidence="13">The sequence shown here is derived from an EMBL/GenBank/DDBJ whole genome shotgun (WGS) entry which is preliminary data.</text>
</comment>
<dbReference type="InterPro" id="IPR001479">
    <property type="entry name" value="Quinoprotein_DH_CS"/>
</dbReference>
<protein>
    <submittedName>
        <fullName evidence="13">PQQ-dependent membrane-bound glucose dehydrogenase</fullName>
    </submittedName>
</protein>
<keyword evidence="5 11" id="KW-0812">Transmembrane</keyword>
<evidence type="ECO:0000256" key="6">
    <source>
        <dbReference type="ARBA" id="ARBA00022891"/>
    </source>
</evidence>
<dbReference type="NCBIfam" id="TIGR03074">
    <property type="entry name" value="PQQ_membr_DH"/>
    <property type="match status" value="1"/>
</dbReference>
<dbReference type="InterPro" id="IPR002372">
    <property type="entry name" value="PQQ_rpt_dom"/>
</dbReference>
<keyword evidence="8" id="KW-0560">Oxidoreductase</keyword>
<dbReference type="InterPro" id="IPR018391">
    <property type="entry name" value="PQQ_b-propeller_rpt"/>
</dbReference>
<feature type="region of interest" description="Disordered" evidence="10">
    <location>
        <begin position="520"/>
        <end position="548"/>
    </location>
</feature>
<evidence type="ECO:0000256" key="8">
    <source>
        <dbReference type="ARBA" id="ARBA00023002"/>
    </source>
</evidence>
<dbReference type="SMART" id="SM00564">
    <property type="entry name" value="PQQ"/>
    <property type="match status" value="3"/>
</dbReference>
<dbReference type="InterPro" id="IPR011047">
    <property type="entry name" value="Quinoprotein_ADH-like_sf"/>
</dbReference>